<dbReference type="Proteomes" id="UP000823388">
    <property type="component" value="Chromosome 1N"/>
</dbReference>
<evidence type="ECO:0000256" key="2">
    <source>
        <dbReference type="SAM" id="MobiDB-lite"/>
    </source>
</evidence>
<feature type="coiled-coil region" evidence="1">
    <location>
        <begin position="1150"/>
        <end position="1177"/>
    </location>
</feature>
<feature type="compositionally biased region" description="Basic and acidic residues" evidence="2">
    <location>
        <begin position="47"/>
        <end position="56"/>
    </location>
</feature>
<gene>
    <name evidence="3" type="ORF">PVAP13_1NG024200</name>
</gene>
<organism evidence="3 4">
    <name type="scientific">Panicum virgatum</name>
    <name type="common">Blackwell switchgrass</name>
    <dbReference type="NCBI Taxonomy" id="38727"/>
    <lineage>
        <taxon>Eukaryota</taxon>
        <taxon>Viridiplantae</taxon>
        <taxon>Streptophyta</taxon>
        <taxon>Embryophyta</taxon>
        <taxon>Tracheophyta</taxon>
        <taxon>Spermatophyta</taxon>
        <taxon>Magnoliopsida</taxon>
        <taxon>Liliopsida</taxon>
        <taxon>Poales</taxon>
        <taxon>Poaceae</taxon>
        <taxon>PACMAD clade</taxon>
        <taxon>Panicoideae</taxon>
        <taxon>Panicodae</taxon>
        <taxon>Paniceae</taxon>
        <taxon>Panicinae</taxon>
        <taxon>Panicum</taxon>
        <taxon>Panicum sect. Hiantes</taxon>
    </lineage>
</organism>
<dbReference type="OrthoDB" id="649641at2759"/>
<comment type="caution">
    <text evidence="3">The sequence shown here is derived from an EMBL/GenBank/DDBJ whole genome shotgun (WGS) entry which is preliminary data.</text>
</comment>
<feature type="coiled-coil region" evidence="1">
    <location>
        <begin position="1474"/>
        <end position="1508"/>
    </location>
</feature>
<feature type="region of interest" description="Disordered" evidence="2">
    <location>
        <begin position="1"/>
        <end position="253"/>
    </location>
</feature>
<proteinExistence type="predicted"/>
<evidence type="ECO:0000313" key="3">
    <source>
        <dbReference type="EMBL" id="KAG2648528.1"/>
    </source>
</evidence>
<dbReference type="PANTHER" id="PTHR43939:SF50">
    <property type="entry name" value="NUCLEOPORIN"/>
    <property type="match status" value="1"/>
</dbReference>
<reference evidence="3" key="1">
    <citation type="submission" date="2020-05" db="EMBL/GenBank/DDBJ databases">
        <title>WGS assembly of Panicum virgatum.</title>
        <authorList>
            <person name="Lovell J.T."/>
            <person name="Jenkins J."/>
            <person name="Shu S."/>
            <person name="Juenger T.E."/>
            <person name="Schmutz J."/>
        </authorList>
    </citation>
    <scope>NUCLEOTIDE SEQUENCE</scope>
    <source>
        <strain evidence="3">AP13</strain>
    </source>
</reference>
<accession>A0A8T0WN06</accession>
<feature type="coiled-coil region" evidence="1">
    <location>
        <begin position="1257"/>
        <end position="1414"/>
    </location>
</feature>
<dbReference type="EMBL" id="CM029038">
    <property type="protein sequence ID" value="KAG2648528.1"/>
    <property type="molecule type" value="Genomic_DNA"/>
</dbReference>
<feature type="coiled-coil region" evidence="1">
    <location>
        <begin position="458"/>
        <end position="559"/>
    </location>
</feature>
<feature type="coiled-coil region" evidence="1">
    <location>
        <begin position="1674"/>
        <end position="1715"/>
    </location>
</feature>
<keyword evidence="4" id="KW-1185">Reference proteome</keyword>
<feature type="coiled-coil region" evidence="1">
    <location>
        <begin position="1807"/>
        <end position="1970"/>
    </location>
</feature>
<evidence type="ECO:0000256" key="1">
    <source>
        <dbReference type="SAM" id="Coils"/>
    </source>
</evidence>
<feature type="coiled-coil region" evidence="1">
    <location>
        <begin position="1059"/>
        <end position="1121"/>
    </location>
</feature>
<feature type="compositionally biased region" description="Basic residues" evidence="2">
    <location>
        <begin position="34"/>
        <end position="46"/>
    </location>
</feature>
<keyword evidence="1" id="KW-0175">Coiled coil</keyword>
<name>A0A8T0WN06_PANVG</name>
<sequence>MDQRGRGGGGGGGRGGGGGGGGGNSSRTDLLAAGRKKLQQFRKKKDKREPGKKAAEADADAEAEEGPAKAEEPVPEPRSPVGLKFLAGEGGSTLFEEAEGSQAEQCNGEGPGTVESSSMENADAVQEQEMAADSSDAHNVGTSEQGSSEQRESGTADGEDLPIPSTSGDDLVGARLGEVHVDSNLPDTIMKDNMELNTSSQRDGADDDSNQLGKQQPVEMDPVDRPTSSGFGKVTEVPIPSQDIGADENNDEGAQEMVMDVSGRPLDGDVQLDVEPAVSAEIVSATALEEELTVTASNEIPESPVGRGTAEETDGVDREAVEENPSATHVTDEAVTTNDLSLQAKPTGPVDTPLCELNSDPALFRSVVLQGIVPDHFEDIQRHLYHVTLSRDFLQLQLDEAAGLYSAVTQQSSDETTKFQLLLKETEETKLAVSKELHQCRHELSEVITVKGELELTMASLKEEINTSNLRCAHLETELHSSKENSQQIQSELVDSRLLLEALQKENLELTASLAFEKEAKRTVEEQRDHLLQSLQEKLEAAQIDNAQLNSSLVELRKANCVAQEGSEQAFEIMKKLYDSLQEVLCDSLRSSDQLGTGYSAEEPIERQYGRLIKHLKNLLHEHNSMLSTNADLESRLLSKCEEVEELNMRCSSLTKNLNDVCILNEELKSASLSKNATQDELRSRCLALAEKLISHSANHSSVIVQLTSDSDEGFSKEDHILNTILPCIEEGVTSCIENFENAAEEICLSKTCLQEINIFNQISFDKWSYPLPTLIKEEILPKLCDLQDRFDQLNVLNIQLETEIPVFRDGMEKLDEALKTSRTELQKKVSELEQLDQKLSSVKEKLSIAVAKGKGLIVQRDSLKQSLLEKSGEVEKLTQELQLKETLLNELEAKLKSYTEADRIEALESELSYIRNSATALRDSFLLKDSVLQRIEEVLEDLDLPEQFHSRDIVEKIELLSKMAVGTSFTLPVGDKRSSVDGHSESSLAMDAINDEQNSYSNPASDELKSRYEELHRRFYELAEHNNMLEQSLVERNSVIQKWEEVLGQISTPPQFRMLEAEDKIAWLGNRLLEVEQERDSLQMKIEHLEDSSEMLIADLEESHKRISELSAEVVAIKAEKDFFSQSLEKLRFEFLGLSEKAVQDEFVRDNLRKDLSELQEKLADKSEENRHYHEMDIEIHKLLNLVQNTLQDGSNSEISSGDMSAILCLGKLVTKLLDDYGTLLSKSTEGNFADRDVQLEDIKPSNNASTSNTCTSDKEIELNSLNSELDHARNNLALVEQQRDEAMEKMQSQMLEIETLHAQINKLHESDAEQMQKYQSLALELESVGKQRDNLQEQLTQEEQKCTSLREKLNVAVRKGKGLVQHRDSLKQTMEEMSAVIEKLKDERKQHIESLETEKSSLMDRLAENEKSLHETNQYLSGLLNALNKVDVAQEFDMDPITKVEKIAKFCLDLQETVVSSQNEVKKSKRATELLLAELNEAHERADNLQEELVKAEAVLSESSKQYSVTESARANAVHHLEHIMHVQSQTRRKQVDHLMELNSTSSQLREVCYELSHHLVNAFSKDVDLICYMENFMKASGKWMDDTNMMDVPIASKHVLSNRINNKKAHIPNAPLEIKMDDTDERHILHHLAIACHALSDCVKDCNDIKRSIDEHGFSVEQKATELLDVMSNLQSRLTSQHNELESLRAKVVELQSELKERDEEIVSARRNMSLLYEACTSSVAEIEGMTDMYPGNWTYAVEHSAYECIKSIVEQLVLAIKTSQNSKEGSTGELKATVLELQQELQAKDIQISAISSELSYQLRVAESSAKQHSVELEDARMEVHNLAKKVDMLHNQNKALETQVNELKNMESVASEQHGRIKELTDELSRKDQEIEGLMQALDEEEKELEVMENKSHELEQLVQEKEFALKSAEISRTKALAKLATTVDKFDELHSLSENLLAEVENLQSQLQERDSEISFLRQEVTRSTNELLTTEESNKKYSSQINDFIKWLETALLQFGVHCDCDGSQVSAYMNMLGKKIGSLITESDDLRVIVQSKDSLLQVERTKMEELMRKSDALEASLSQKDSQIGLLRRDRASSQLSRSINLPGTSEIEQMNDKVSPSVVTQLRGARKVNNDQVAIDVEMDKDKPLDDEDDDKAHGFKSLTMSHFVPKFTRPISDRIDGMWVSGDRLLMRQPTLRLGVLIYWIALHALLASFI</sequence>
<feature type="compositionally biased region" description="Gly residues" evidence="2">
    <location>
        <begin position="1"/>
        <end position="24"/>
    </location>
</feature>
<protein>
    <submittedName>
        <fullName evidence="3">Uncharacterized protein</fullName>
    </submittedName>
</protein>
<feature type="coiled-coil region" evidence="1">
    <location>
        <begin position="2049"/>
        <end position="2076"/>
    </location>
</feature>
<dbReference type="PANTHER" id="PTHR43939">
    <property type="entry name" value="COILED-COIL DOMAIN-CONTAINING PROTEIN 158"/>
    <property type="match status" value="1"/>
</dbReference>
<evidence type="ECO:0000313" key="4">
    <source>
        <dbReference type="Proteomes" id="UP000823388"/>
    </source>
</evidence>
<feature type="coiled-coil region" evidence="1">
    <location>
        <begin position="812"/>
        <end position="902"/>
    </location>
</feature>